<dbReference type="EMBL" id="JAUYVU010000010">
    <property type="protein sequence ID" value="MDP2542398.1"/>
    <property type="molecule type" value="Genomic_DNA"/>
</dbReference>
<evidence type="ECO:0000256" key="1">
    <source>
        <dbReference type="SAM" id="Coils"/>
    </source>
</evidence>
<dbReference type="EMBL" id="PDUU01000009">
    <property type="protein sequence ID" value="PHN96844.1"/>
    <property type="molecule type" value="Genomic_DNA"/>
</dbReference>
<dbReference type="Proteomes" id="UP001242342">
    <property type="component" value="Unassembled WGS sequence"/>
</dbReference>
<evidence type="ECO:0000313" key="5">
    <source>
        <dbReference type="Proteomes" id="UP001242342"/>
    </source>
</evidence>
<evidence type="ECO:0000313" key="3">
    <source>
        <dbReference type="EMBL" id="PHN96844.1"/>
    </source>
</evidence>
<sequence length="180" mass="20799">MRKSITKITNQLKTQLNEIHELANQIEKKNTQSTKNIRDWLLATEEVLKALNLPESSKFAVKRAMLSSFIPNSRNKKKELLQLGASTLTEAQQDLWEVYTPYATILDNSTTLIEQLLAVIYQTKQFKYDTNEDFTQFLEQVWRFCCNHEQLKGISSQILSMINQSDVLIIMAEKIAIESL</sequence>
<keyword evidence="5" id="KW-1185">Reference proteome</keyword>
<reference evidence="2 5" key="3">
    <citation type="submission" date="2023-07" db="EMBL/GenBank/DDBJ databases">
        <title>Genome content predicts the carbon catabolic preferences of heterotrophic bacteria.</title>
        <authorList>
            <person name="Gralka M."/>
        </authorList>
    </citation>
    <scope>NUCLEOTIDE SEQUENCE [LARGE SCALE GENOMIC DNA]</scope>
    <source>
        <strain evidence="2 5">4G03</strain>
    </source>
</reference>
<name>A0A2G1BSD8_9FLAO</name>
<evidence type="ECO:0000313" key="2">
    <source>
        <dbReference type="EMBL" id="MDP2542398.1"/>
    </source>
</evidence>
<dbReference type="RefSeq" id="WP_099215712.1">
    <property type="nucleotide sequence ID" value="NZ_JAUYVU010000010.1"/>
</dbReference>
<dbReference type="Proteomes" id="UP000222163">
    <property type="component" value="Unassembled WGS sequence"/>
</dbReference>
<accession>A0A2G1BSD8</accession>
<keyword evidence="1" id="KW-0175">Coiled coil</keyword>
<feature type="coiled-coil region" evidence="1">
    <location>
        <begin position="5"/>
        <end position="32"/>
    </location>
</feature>
<comment type="caution">
    <text evidence="3">The sequence shown here is derived from an EMBL/GenBank/DDBJ whole genome shotgun (WGS) entry which is preliminary data.</text>
</comment>
<reference evidence="3" key="2">
    <citation type="submission" date="2017-10" db="EMBL/GenBank/DDBJ databases">
        <authorList>
            <person name="Enke T.N."/>
            <person name="Cordero O.X."/>
        </authorList>
    </citation>
    <scope>NUCLEOTIDE SEQUENCE</scope>
    <source>
        <strain evidence="3">4G03</strain>
    </source>
</reference>
<organism evidence="3 4">
    <name type="scientific">Tenacibaculum discolor</name>
    <dbReference type="NCBI Taxonomy" id="361581"/>
    <lineage>
        <taxon>Bacteria</taxon>
        <taxon>Pseudomonadati</taxon>
        <taxon>Bacteroidota</taxon>
        <taxon>Flavobacteriia</taxon>
        <taxon>Flavobacteriales</taxon>
        <taxon>Flavobacteriaceae</taxon>
        <taxon>Tenacibaculum</taxon>
    </lineage>
</organism>
<proteinExistence type="predicted"/>
<protein>
    <submittedName>
        <fullName evidence="3">Uncharacterized protein</fullName>
    </submittedName>
</protein>
<dbReference type="AlphaFoldDB" id="A0A2G1BSD8"/>
<evidence type="ECO:0000313" key="4">
    <source>
        <dbReference type="Proteomes" id="UP000222163"/>
    </source>
</evidence>
<reference evidence="3 4" key="1">
    <citation type="journal article" date="2016" name="Nat. Commun.">
        <title>Microbial interactions lead to rapid micro-scale successions on model marine particles.</title>
        <authorList>
            <person name="Datta M.S."/>
            <person name="Sliwerska E."/>
            <person name="Gore J."/>
            <person name="Polz M.F."/>
            <person name="Cordero O.X."/>
        </authorList>
    </citation>
    <scope>NUCLEOTIDE SEQUENCE [LARGE SCALE GENOMIC DNA]</scope>
    <source>
        <strain evidence="3 4">4G03</strain>
    </source>
</reference>
<gene>
    <name evidence="3" type="ORF">CSC81_10500</name>
    <name evidence="2" type="ORF">Q8W23_13030</name>
</gene>